<dbReference type="Proteomes" id="UP000062645">
    <property type="component" value="Chromosome"/>
</dbReference>
<organism evidence="2 3">
    <name type="scientific">Nostoc piscinale CENA21</name>
    <dbReference type="NCBI Taxonomy" id="224013"/>
    <lineage>
        <taxon>Bacteria</taxon>
        <taxon>Bacillati</taxon>
        <taxon>Cyanobacteriota</taxon>
        <taxon>Cyanophyceae</taxon>
        <taxon>Nostocales</taxon>
        <taxon>Nostocaceae</taxon>
        <taxon>Nostoc</taxon>
    </lineage>
</organism>
<dbReference type="SUPFAM" id="SSF53271">
    <property type="entry name" value="PRTase-like"/>
    <property type="match status" value="1"/>
</dbReference>
<dbReference type="Gene3D" id="3.30.1310.20">
    <property type="entry name" value="PRTase-like"/>
    <property type="match status" value="1"/>
</dbReference>
<sequence>MTSKFRDRSDAGKMLAKKLTGYTNYPDLLVLGLPRGGVPVAYEIATSLNAPLDICLVRKLGVPSHEELAMGAIAAGGVRVLNYDVINNLGIDGSTIDKVATQELWELQRRDRAYRGERPLPEIKNRTVILVDDGIATGSTMLAAIAIVKQQQPQQLIVAVPIAAPTTCEQLQAEVDEIVCLVMPESLYAIGLWYEDFSQTTDAEVRHLLAKPSVINNADKTYA</sequence>
<dbReference type="KEGG" id="npz:ACX27_11160"/>
<keyword evidence="3" id="KW-1185">Reference proteome</keyword>
<name>A0A0M4SWU0_9NOSO</name>
<keyword evidence="2" id="KW-0808">Transferase</keyword>
<evidence type="ECO:0000313" key="3">
    <source>
        <dbReference type="Proteomes" id="UP000062645"/>
    </source>
</evidence>
<dbReference type="RefSeq" id="WP_062292110.1">
    <property type="nucleotide sequence ID" value="NZ_CP012036.1"/>
</dbReference>
<dbReference type="InterPro" id="IPR000836">
    <property type="entry name" value="PRTase_dom"/>
</dbReference>
<dbReference type="STRING" id="224013.ACX27_11160"/>
<gene>
    <name evidence="2" type="ORF">ACX27_11160</name>
</gene>
<reference evidence="2 3" key="2">
    <citation type="journal article" date="2016" name="Genome Announc.">
        <title>Draft Genome Sequence of the N2-Fixing Cyanobacterium Nostoc piscinale CENA21, Isolated from the Brazilian Amazon Floodplain.</title>
        <authorList>
            <person name="Leao T."/>
            <person name="Guimaraes P.I."/>
            <person name="de Melo A.G."/>
            <person name="Ramos R.T."/>
            <person name="Leao P.N."/>
            <person name="Silva A."/>
            <person name="Fiore M.F."/>
            <person name="Schneider M.P."/>
        </authorList>
    </citation>
    <scope>NUCLEOTIDE SEQUENCE [LARGE SCALE GENOMIC DNA]</scope>
    <source>
        <strain evidence="2 3">CENA21</strain>
    </source>
</reference>
<dbReference type="Gene3D" id="3.40.50.2020">
    <property type="match status" value="1"/>
</dbReference>
<dbReference type="InterPro" id="IPR029057">
    <property type="entry name" value="PRTase-like"/>
</dbReference>
<dbReference type="EMBL" id="CP012036">
    <property type="protein sequence ID" value="ALF53271.1"/>
    <property type="molecule type" value="Genomic_DNA"/>
</dbReference>
<evidence type="ECO:0000313" key="2">
    <source>
        <dbReference type="EMBL" id="ALF53271.1"/>
    </source>
</evidence>
<dbReference type="OrthoDB" id="9810066at2"/>
<dbReference type="PATRIC" id="fig|224013.5.peg.2696"/>
<accession>A0A0M4SWU0</accession>
<dbReference type="Pfam" id="PF00156">
    <property type="entry name" value="Pribosyltran"/>
    <property type="match status" value="1"/>
</dbReference>
<feature type="domain" description="Phosphoribosyltransferase" evidence="1">
    <location>
        <begin position="13"/>
        <end position="179"/>
    </location>
</feature>
<protein>
    <submittedName>
        <fullName evidence="2">Phosphoribosyl transferase</fullName>
    </submittedName>
</protein>
<proteinExistence type="predicted"/>
<evidence type="ECO:0000259" key="1">
    <source>
        <dbReference type="Pfam" id="PF00156"/>
    </source>
</evidence>
<dbReference type="GO" id="GO:0016740">
    <property type="term" value="F:transferase activity"/>
    <property type="evidence" value="ECO:0007669"/>
    <property type="project" value="UniProtKB-KW"/>
</dbReference>
<dbReference type="CDD" id="cd06223">
    <property type="entry name" value="PRTases_typeI"/>
    <property type="match status" value="1"/>
</dbReference>
<dbReference type="AlphaFoldDB" id="A0A0M4SWU0"/>
<reference evidence="3" key="1">
    <citation type="submission" date="2015-07" db="EMBL/GenBank/DDBJ databases">
        <title>Genome Of Nitrogen-Fixing Cyanobacterium Nostoc piscinale CENA21 From Solimoes/Amazon River Floodplain Sediments And Comparative Genomics To Uncover Biosynthetic Natural Products Potential.</title>
        <authorList>
            <person name="Leao T.F."/>
            <person name="Leao P.N."/>
            <person name="Guimaraes P.I."/>
            <person name="de Melo A.G.C."/>
            <person name="Ramos R.T.J."/>
            <person name="Silva A."/>
            <person name="Fiore M.F."/>
            <person name="Schneider M.P.C."/>
        </authorList>
    </citation>
    <scope>NUCLEOTIDE SEQUENCE [LARGE SCALE GENOMIC DNA]</scope>
    <source>
        <strain evidence="3">CENA21</strain>
    </source>
</reference>